<dbReference type="WBParaSite" id="OFLC_0000512401-mRNA-1">
    <property type="protein sequence ID" value="OFLC_0000512401-mRNA-1"/>
    <property type="gene ID" value="OFLC_0000512401"/>
</dbReference>
<dbReference type="Proteomes" id="UP000267606">
    <property type="component" value="Unassembled WGS sequence"/>
</dbReference>
<organism evidence="3">
    <name type="scientific">Onchocerca flexuosa</name>
    <dbReference type="NCBI Taxonomy" id="387005"/>
    <lineage>
        <taxon>Eukaryota</taxon>
        <taxon>Metazoa</taxon>
        <taxon>Ecdysozoa</taxon>
        <taxon>Nematoda</taxon>
        <taxon>Chromadorea</taxon>
        <taxon>Rhabditida</taxon>
        <taxon>Spirurina</taxon>
        <taxon>Spiruromorpha</taxon>
        <taxon>Filarioidea</taxon>
        <taxon>Onchocercidae</taxon>
        <taxon>Onchocerca</taxon>
    </lineage>
</organism>
<dbReference type="AlphaFoldDB" id="A0A183HCB3"/>
<name>A0A183HCB3_9BILA</name>
<reference evidence="3" key="1">
    <citation type="submission" date="2016-06" db="UniProtKB">
        <authorList>
            <consortium name="WormBaseParasite"/>
        </authorList>
    </citation>
    <scope>IDENTIFICATION</scope>
</reference>
<dbReference type="EMBL" id="UZAJ01004243">
    <property type="protein sequence ID" value="VDO42135.1"/>
    <property type="molecule type" value="Genomic_DNA"/>
</dbReference>
<evidence type="ECO:0000313" key="2">
    <source>
        <dbReference type="Proteomes" id="UP000267606"/>
    </source>
</evidence>
<evidence type="ECO:0000313" key="3">
    <source>
        <dbReference type="WBParaSite" id="OFLC_0000512401-mRNA-1"/>
    </source>
</evidence>
<reference evidence="1 2" key="2">
    <citation type="submission" date="2018-11" db="EMBL/GenBank/DDBJ databases">
        <authorList>
            <consortium name="Pathogen Informatics"/>
        </authorList>
    </citation>
    <scope>NUCLEOTIDE SEQUENCE [LARGE SCALE GENOMIC DNA]</scope>
</reference>
<protein>
    <submittedName>
        <fullName evidence="1 3">Uncharacterized protein</fullName>
    </submittedName>
</protein>
<sequence>MYRIFKKFDEEEIFAFQLKVLANLVLKIYRCLPCTNDCDKISAVADDGCACGCLIGCYEKTWKLCDDSGSCQHCHKGLIDVL</sequence>
<keyword evidence="2" id="KW-1185">Reference proteome</keyword>
<proteinExistence type="predicted"/>
<accession>A0A183HCB3</accession>
<gene>
    <name evidence="1" type="ORF">OFLC_LOCUS5126</name>
</gene>
<evidence type="ECO:0000313" key="1">
    <source>
        <dbReference type="EMBL" id="VDO42135.1"/>
    </source>
</evidence>